<evidence type="ECO:0000256" key="1">
    <source>
        <dbReference type="ARBA" id="ARBA00004123"/>
    </source>
</evidence>
<keyword evidence="15" id="KW-0539">Nucleus</keyword>
<keyword evidence="14" id="KW-0456">Lyase</keyword>
<dbReference type="Pfam" id="PF08209">
    <property type="entry name" value="Sgf11"/>
    <property type="match status" value="1"/>
</dbReference>
<evidence type="ECO:0000259" key="19">
    <source>
        <dbReference type="Pfam" id="PF04715"/>
    </source>
</evidence>
<keyword evidence="7" id="KW-0822">Tryptophan biosynthesis</keyword>
<dbReference type="GO" id="GO:0000162">
    <property type="term" value="P:L-tryptophan biosynthetic process"/>
    <property type="evidence" value="ECO:0007669"/>
    <property type="project" value="UniProtKB-UniPathway"/>
</dbReference>
<dbReference type="PANTHER" id="PTHR11236:SF9">
    <property type="entry name" value="ANTHRANILATE SYNTHASE COMPONENT 1"/>
    <property type="match status" value="1"/>
</dbReference>
<evidence type="ECO:0000259" key="18">
    <source>
        <dbReference type="Pfam" id="PF00425"/>
    </source>
</evidence>
<dbReference type="Pfam" id="PF00425">
    <property type="entry name" value="Chorismate_bind"/>
    <property type="match status" value="1"/>
</dbReference>
<keyword evidence="4" id="KW-0028">Amino-acid biosynthesis</keyword>
<keyword evidence="10" id="KW-0805">Transcription regulation</keyword>
<dbReference type="GO" id="GO:0070461">
    <property type="term" value="C:SAGA-type complex"/>
    <property type="evidence" value="ECO:0007669"/>
    <property type="project" value="UniProtKB-ARBA"/>
</dbReference>
<gene>
    <name evidence="20" type="ORF">INT43_000589</name>
</gene>
<dbReference type="InterPro" id="IPR013246">
    <property type="entry name" value="SAGA_su_Sgf11"/>
</dbReference>
<comment type="similarity">
    <text evidence="16">Belongs to the SGF11 family.</text>
</comment>
<dbReference type="GO" id="GO:0005634">
    <property type="term" value="C:nucleus"/>
    <property type="evidence" value="ECO:0007669"/>
    <property type="project" value="UniProtKB-SubCell"/>
</dbReference>
<keyword evidence="11" id="KW-0057">Aromatic amino acid biosynthesis</keyword>
<evidence type="ECO:0000256" key="2">
    <source>
        <dbReference type="ARBA" id="ARBA00004873"/>
    </source>
</evidence>
<evidence type="ECO:0000313" key="21">
    <source>
        <dbReference type="Proteomes" id="UP000654370"/>
    </source>
</evidence>
<dbReference type="PRINTS" id="PR00095">
    <property type="entry name" value="ANTSNTHASEI"/>
</dbReference>
<keyword evidence="6" id="KW-0863">Zinc-finger</keyword>
<comment type="pathway">
    <text evidence="2">Amino-acid biosynthesis; L-tryptophan biosynthesis; L-tryptophan from chorismate: step 1/5.</text>
</comment>
<feature type="region of interest" description="Disordered" evidence="17">
    <location>
        <begin position="154"/>
        <end position="177"/>
    </location>
</feature>
<protein>
    <recommendedName>
        <fullName evidence="16">SAGA-associated factor 11</fullName>
    </recommendedName>
</protein>
<dbReference type="GO" id="GO:0004049">
    <property type="term" value="F:anthranilate synthase activity"/>
    <property type="evidence" value="ECO:0007669"/>
    <property type="project" value="InterPro"/>
</dbReference>
<dbReference type="InterPro" id="IPR006805">
    <property type="entry name" value="Anth_synth_I_N"/>
</dbReference>
<dbReference type="SUPFAM" id="SSF56322">
    <property type="entry name" value="ADC synthase"/>
    <property type="match status" value="1"/>
</dbReference>
<feature type="domain" description="Anthranilate synthase component I N-terminal" evidence="19">
    <location>
        <begin position="404"/>
        <end position="533"/>
    </location>
</feature>
<keyword evidence="8" id="KW-0862">Zinc</keyword>
<evidence type="ECO:0000313" key="20">
    <source>
        <dbReference type="EMBL" id="KAG2184676.1"/>
    </source>
</evidence>
<dbReference type="Pfam" id="PF04715">
    <property type="entry name" value="Anth_synt_I_N"/>
    <property type="match status" value="1"/>
</dbReference>
<dbReference type="AlphaFoldDB" id="A0A8H7Q2L1"/>
<sequence>MIPKNRLYKKLLNERTEKIENLKSTYKVLSKKIPAIEQANDSNLKSGSENNISVDSKATMNLRLSDLPVKTFEREAHAFYVLTYFLVEYTVNETGCDIFGNSYTSNNLPSYECVNCHKMYPATRYAPHLEKCLGLAGRQSTRVANRRMGSQSPFTAVNLSEDSMGGSDIESSSFEKKRRRALGKISNDLSRLKKIRAQGSSSQGDHKVIKFRLVLVFKKTNCTHLRMKADTKETSTDADHIRAELEDSDASESNYRSNGRRSASPGSYAGDVNRSSSVPIKDVPRSPTSDDSFSKSDRRATAKAGSVCSRSKSKLAIYSSDEEDFDPKADFIELSFCMQTLMVPNPRESDQPISALSGCRNLYFFSHFTPKMHMKLKPSLEEVQELVNSGAGNTIPIYAELHADMLTPVSAYLKVSDRSKYSFLLESVAGGETVGRYSFIGSDPYKVIKVGQNEQVKGDPLNVVENELKDIKYVTVPGLPSFTGGAVGYIGFECFQHFEPTLKRDLTDPIGIPEAIFVLCDTLVVFDRVRQVVNVVSHFRSNVTDPEDVKREYMKAAEEIECTLTLLNDPHTPEIPQPPIKLGYKATSNVGKDGYEGFVTNLKHHIKEGDIFQAVPSQRLSRPTSLNPFNVYRHLRSINPSPYMFYVNLDGFQIVGASPEMLTKVENRTVYTHPIAGTRKRGKNYEEDKALAEDLLADPKERAEHVMLVDLGRNDVNHVCKPETVKVDKLMEIEMYSHVMHIVSNVSGKLRDDKTPYDAFRAIFPAGTVSGAPKIRAVDLIMGLEKEKRGVYAGSVGHFDYSGNLDTCIAIRTMVFKDGIAYLQAGGGIVYDSVEEDEYHETMNKMGSNLTAIAECELKHYEAQQEELA</sequence>
<keyword evidence="21" id="KW-1185">Reference proteome</keyword>
<name>A0A8H7Q2L1_MORIS</name>
<dbReference type="NCBIfam" id="TIGR00564">
    <property type="entry name" value="trpE_most"/>
    <property type="match status" value="1"/>
</dbReference>
<reference evidence="20" key="1">
    <citation type="submission" date="2020-12" db="EMBL/GenBank/DDBJ databases">
        <title>Metabolic potential, ecology and presence of endohyphal bacteria is reflected in genomic diversity of Mucoromycotina.</title>
        <authorList>
            <person name="Muszewska A."/>
            <person name="Okrasinska A."/>
            <person name="Steczkiewicz K."/>
            <person name="Drgas O."/>
            <person name="Orlowska M."/>
            <person name="Perlinska-Lenart U."/>
            <person name="Aleksandrzak-Piekarczyk T."/>
            <person name="Szatraj K."/>
            <person name="Zielenkiewicz U."/>
            <person name="Pilsyk S."/>
            <person name="Malc E."/>
            <person name="Mieczkowski P."/>
            <person name="Kruszewska J.S."/>
            <person name="Biernat P."/>
            <person name="Pawlowska J."/>
        </authorList>
    </citation>
    <scope>NUCLEOTIDE SEQUENCE</scope>
    <source>
        <strain evidence="20">WA0000067209</strain>
    </source>
</reference>
<accession>A0A8H7Q2L1</accession>
<evidence type="ECO:0000256" key="17">
    <source>
        <dbReference type="SAM" id="MobiDB-lite"/>
    </source>
</evidence>
<comment type="similarity">
    <text evidence="3">Belongs to the anthranilate synthase component I family.</text>
</comment>
<evidence type="ECO:0000256" key="15">
    <source>
        <dbReference type="ARBA" id="ARBA00023242"/>
    </source>
</evidence>
<dbReference type="OrthoDB" id="1865897at2759"/>
<feature type="compositionally biased region" description="Basic and acidic residues" evidence="17">
    <location>
        <begin position="230"/>
        <end position="245"/>
    </location>
</feature>
<evidence type="ECO:0000256" key="9">
    <source>
        <dbReference type="ARBA" id="ARBA00022853"/>
    </source>
</evidence>
<dbReference type="PANTHER" id="PTHR11236">
    <property type="entry name" value="AMINOBENZOATE/ANTHRANILATE SYNTHASE"/>
    <property type="match status" value="1"/>
</dbReference>
<dbReference type="GO" id="GO:0008270">
    <property type="term" value="F:zinc ion binding"/>
    <property type="evidence" value="ECO:0007669"/>
    <property type="project" value="UniProtKB-KW"/>
</dbReference>
<keyword evidence="5" id="KW-0479">Metal-binding</keyword>
<evidence type="ECO:0000256" key="14">
    <source>
        <dbReference type="ARBA" id="ARBA00023239"/>
    </source>
</evidence>
<dbReference type="Proteomes" id="UP000654370">
    <property type="component" value="Unassembled WGS sequence"/>
</dbReference>
<dbReference type="InterPro" id="IPR019999">
    <property type="entry name" value="Anth_synth_I-like"/>
</dbReference>
<evidence type="ECO:0000256" key="16">
    <source>
        <dbReference type="RuleBase" id="RU261113"/>
    </source>
</evidence>
<feature type="region of interest" description="Disordered" evidence="17">
    <location>
        <begin position="230"/>
        <end position="300"/>
    </location>
</feature>
<evidence type="ECO:0000256" key="11">
    <source>
        <dbReference type="ARBA" id="ARBA00023141"/>
    </source>
</evidence>
<proteinExistence type="inferred from homology"/>
<evidence type="ECO:0000256" key="3">
    <source>
        <dbReference type="ARBA" id="ARBA00009562"/>
    </source>
</evidence>
<evidence type="ECO:0000256" key="12">
    <source>
        <dbReference type="ARBA" id="ARBA00023159"/>
    </source>
</evidence>
<keyword evidence="9" id="KW-0156">Chromatin regulator</keyword>
<dbReference type="InterPro" id="IPR005801">
    <property type="entry name" value="ADC_synthase"/>
</dbReference>
<evidence type="ECO:0000256" key="7">
    <source>
        <dbReference type="ARBA" id="ARBA00022822"/>
    </source>
</evidence>
<dbReference type="Gene3D" id="3.60.120.10">
    <property type="entry name" value="Anthranilate synthase"/>
    <property type="match status" value="1"/>
</dbReference>
<evidence type="ECO:0000256" key="4">
    <source>
        <dbReference type="ARBA" id="ARBA00022605"/>
    </source>
</evidence>
<evidence type="ECO:0000256" key="6">
    <source>
        <dbReference type="ARBA" id="ARBA00022771"/>
    </source>
</evidence>
<dbReference type="UniPathway" id="UPA00035">
    <property type="reaction ID" value="UER00040"/>
</dbReference>
<dbReference type="EMBL" id="JAEPQZ010000002">
    <property type="protein sequence ID" value="KAG2184676.1"/>
    <property type="molecule type" value="Genomic_DNA"/>
</dbReference>
<keyword evidence="12 16" id="KW-0010">Activator</keyword>
<organism evidence="20 21">
    <name type="scientific">Mortierella isabellina</name>
    <name type="common">Filamentous fungus</name>
    <name type="synonym">Umbelopsis isabellina</name>
    <dbReference type="NCBI Taxonomy" id="91625"/>
    <lineage>
        <taxon>Eukaryota</taxon>
        <taxon>Fungi</taxon>
        <taxon>Fungi incertae sedis</taxon>
        <taxon>Mucoromycota</taxon>
        <taxon>Mucoromycotina</taxon>
        <taxon>Umbelopsidomycetes</taxon>
        <taxon>Umbelopsidales</taxon>
        <taxon>Umbelopsidaceae</taxon>
        <taxon>Umbelopsis</taxon>
    </lineage>
</organism>
<comment type="subcellular location">
    <subcellularLocation>
        <location evidence="1 16">Nucleus</location>
    </subcellularLocation>
</comment>
<evidence type="ECO:0000256" key="13">
    <source>
        <dbReference type="ARBA" id="ARBA00023163"/>
    </source>
</evidence>
<keyword evidence="13" id="KW-0804">Transcription</keyword>
<evidence type="ECO:0000256" key="8">
    <source>
        <dbReference type="ARBA" id="ARBA00022833"/>
    </source>
</evidence>
<feature type="domain" description="Chorismate-utilising enzyme C-terminal" evidence="18">
    <location>
        <begin position="592"/>
        <end position="845"/>
    </location>
</feature>
<dbReference type="InterPro" id="IPR005256">
    <property type="entry name" value="Anth_synth_I_PabB"/>
</dbReference>
<dbReference type="InterPro" id="IPR015890">
    <property type="entry name" value="Chorismate_C"/>
</dbReference>
<feature type="compositionally biased region" description="Polar residues" evidence="17">
    <location>
        <begin position="251"/>
        <end position="265"/>
    </location>
</feature>
<evidence type="ECO:0000256" key="5">
    <source>
        <dbReference type="ARBA" id="ARBA00022723"/>
    </source>
</evidence>
<evidence type="ECO:0000256" key="10">
    <source>
        <dbReference type="ARBA" id="ARBA00023015"/>
    </source>
</evidence>
<comment type="caution">
    <text evidence="20">The sequence shown here is derived from an EMBL/GenBank/DDBJ whole genome shotgun (WGS) entry which is preliminary data.</text>
</comment>
<dbReference type="GO" id="GO:0006325">
    <property type="term" value="P:chromatin organization"/>
    <property type="evidence" value="ECO:0007669"/>
    <property type="project" value="UniProtKB-KW"/>
</dbReference>